<dbReference type="GO" id="GO:0005789">
    <property type="term" value="C:endoplasmic reticulum membrane"/>
    <property type="evidence" value="ECO:0007669"/>
    <property type="project" value="UniProtKB-SubCell"/>
</dbReference>
<dbReference type="InterPro" id="IPR015943">
    <property type="entry name" value="WD40/YVTN_repeat-like_dom_sf"/>
</dbReference>
<keyword evidence="9" id="KW-1185">Reference proteome</keyword>
<evidence type="ECO:0000259" key="5">
    <source>
        <dbReference type="Pfam" id="PF07819"/>
    </source>
</evidence>
<comment type="similarity">
    <text evidence="4">Belongs to the GPI inositol-deacylase family.</text>
</comment>
<dbReference type="Gene3D" id="3.40.50.300">
    <property type="entry name" value="P-loop containing nucleotide triphosphate hydrolases"/>
    <property type="match status" value="1"/>
</dbReference>
<organism evidence="8 9">
    <name type="scientific">Penicillium malachiteum</name>
    <dbReference type="NCBI Taxonomy" id="1324776"/>
    <lineage>
        <taxon>Eukaryota</taxon>
        <taxon>Fungi</taxon>
        <taxon>Dikarya</taxon>
        <taxon>Ascomycota</taxon>
        <taxon>Pezizomycotina</taxon>
        <taxon>Eurotiomycetes</taxon>
        <taxon>Eurotiomycetidae</taxon>
        <taxon>Eurotiales</taxon>
        <taxon>Aspergillaceae</taxon>
        <taxon>Penicillium</taxon>
    </lineage>
</organism>
<dbReference type="SUPFAM" id="SSF50978">
    <property type="entry name" value="WD40 repeat-like"/>
    <property type="match status" value="1"/>
</dbReference>
<dbReference type="Pfam" id="PF07819">
    <property type="entry name" value="PGAP1"/>
    <property type="match status" value="1"/>
</dbReference>
<protein>
    <recommendedName>
        <fullName evidence="2 4">GPI inositol-deacylase</fullName>
        <ecNumber evidence="4">3.1.-.-</ecNumber>
    </recommendedName>
</protein>
<evidence type="ECO:0000313" key="9">
    <source>
        <dbReference type="Proteomes" id="UP001215712"/>
    </source>
</evidence>
<dbReference type="GO" id="GO:0015031">
    <property type="term" value="P:protein transport"/>
    <property type="evidence" value="ECO:0007669"/>
    <property type="project" value="UniProtKB-KW"/>
</dbReference>
<keyword evidence="4" id="KW-0256">Endoplasmic reticulum</keyword>
<comment type="subcellular location">
    <subcellularLocation>
        <location evidence="4">Endoplasmic reticulum membrane</location>
    </subcellularLocation>
</comment>
<dbReference type="Pfam" id="PF22939">
    <property type="entry name" value="WHD_GPIID"/>
    <property type="match status" value="1"/>
</dbReference>
<feature type="domain" description="GPI inositol-deacylase PGAP1-like alpha/beta" evidence="5">
    <location>
        <begin position="45"/>
        <end position="176"/>
    </location>
</feature>
<reference evidence="8" key="1">
    <citation type="journal article" date="2023" name="IMA Fungus">
        <title>Comparative genomic study of the Penicillium genus elucidates a diverse pangenome and 15 lateral gene transfer events.</title>
        <authorList>
            <person name="Petersen C."/>
            <person name="Sorensen T."/>
            <person name="Nielsen M.R."/>
            <person name="Sondergaard T.E."/>
            <person name="Sorensen J.L."/>
            <person name="Fitzpatrick D.A."/>
            <person name="Frisvad J.C."/>
            <person name="Nielsen K.L."/>
        </authorList>
    </citation>
    <scope>NUCLEOTIDE SEQUENCE</scope>
    <source>
        <strain evidence="8">IBT 17514</strain>
    </source>
</reference>
<dbReference type="InterPro" id="IPR036322">
    <property type="entry name" value="WD40_repeat_dom_sf"/>
</dbReference>
<dbReference type="InterPro" id="IPR001680">
    <property type="entry name" value="WD40_rpt"/>
</dbReference>
<dbReference type="GO" id="GO:0072330">
    <property type="term" value="P:monocarboxylic acid biosynthetic process"/>
    <property type="evidence" value="ECO:0007669"/>
    <property type="project" value="UniProtKB-ARBA"/>
</dbReference>
<dbReference type="InterPro" id="IPR029058">
    <property type="entry name" value="AB_hydrolase_fold"/>
</dbReference>
<dbReference type="InterPro" id="IPR056884">
    <property type="entry name" value="NPHP3-like_N"/>
</dbReference>
<accession>A0AAD6MZX3</accession>
<evidence type="ECO:0000259" key="6">
    <source>
        <dbReference type="Pfam" id="PF22939"/>
    </source>
</evidence>
<dbReference type="Gene3D" id="2.130.10.10">
    <property type="entry name" value="YVTN repeat-like/Quinoprotein amine dehydrogenase"/>
    <property type="match status" value="2"/>
</dbReference>
<evidence type="ECO:0000256" key="1">
    <source>
        <dbReference type="ARBA" id="ARBA00003496"/>
    </source>
</evidence>
<evidence type="ECO:0000256" key="3">
    <source>
        <dbReference type="ARBA" id="ARBA00022737"/>
    </source>
</evidence>
<keyword evidence="4" id="KW-0472">Membrane</keyword>
<dbReference type="InterPro" id="IPR027417">
    <property type="entry name" value="P-loop_NTPase"/>
</dbReference>
<comment type="caution">
    <text evidence="8">The sequence shown here is derived from an EMBL/GenBank/DDBJ whole genome shotgun (WGS) entry which is preliminary data.</text>
</comment>
<dbReference type="Gene3D" id="3.40.50.1820">
    <property type="entry name" value="alpha/beta hydrolase"/>
    <property type="match status" value="1"/>
</dbReference>
<gene>
    <name evidence="8" type="ORF">N7493_001502</name>
</gene>
<dbReference type="InterPro" id="IPR054471">
    <property type="entry name" value="GPIID_WHD"/>
</dbReference>
<keyword evidence="4" id="KW-0813">Transport</keyword>
<dbReference type="Proteomes" id="UP001215712">
    <property type="component" value="Unassembled WGS sequence"/>
</dbReference>
<dbReference type="Pfam" id="PF00400">
    <property type="entry name" value="WD40"/>
    <property type="match status" value="1"/>
</dbReference>
<dbReference type="EC" id="3.1.-.-" evidence="4"/>
<dbReference type="EMBL" id="JAQJAN010000002">
    <property type="protein sequence ID" value="KAJ5738347.1"/>
    <property type="molecule type" value="Genomic_DNA"/>
</dbReference>
<reference evidence="8" key="2">
    <citation type="submission" date="2023-01" db="EMBL/GenBank/DDBJ databases">
        <authorList>
            <person name="Petersen C."/>
        </authorList>
    </citation>
    <scope>NUCLEOTIDE SEQUENCE</scope>
    <source>
        <strain evidence="8">IBT 17514</strain>
    </source>
</reference>
<dbReference type="GO" id="GO:0017000">
    <property type="term" value="P:antibiotic biosynthetic process"/>
    <property type="evidence" value="ECO:0007669"/>
    <property type="project" value="UniProtKB-ARBA"/>
</dbReference>
<evidence type="ECO:0000259" key="7">
    <source>
        <dbReference type="Pfam" id="PF24883"/>
    </source>
</evidence>
<feature type="domain" description="GPI inositol-deacylase winged helix" evidence="6">
    <location>
        <begin position="622"/>
        <end position="700"/>
    </location>
</feature>
<dbReference type="SUPFAM" id="SSF52540">
    <property type="entry name" value="P-loop containing nucleoside triphosphate hydrolases"/>
    <property type="match status" value="1"/>
</dbReference>
<evidence type="ECO:0000256" key="4">
    <source>
        <dbReference type="RuleBase" id="RU365011"/>
    </source>
</evidence>
<evidence type="ECO:0000313" key="8">
    <source>
        <dbReference type="EMBL" id="KAJ5738347.1"/>
    </source>
</evidence>
<name>A0AAD6MZX3_9EURO</name>
<proteinExistence type="inferred from homology"/>
<dbReference type="PANTHER" id="PTHR10039:SF16">
    <property type="entry name" value="GPI INOSITOL-DEACYLASE"/>
    <property type="match status" value="1"/>
</dbReference>
<dbReference type="Pfam" id="PF24883">
    <property type="entry name" value="NPHP3_N"/>
    <property type="match status" value="1"/>
</dbReference>
<feature type="domain" description="Nephrocystin 3-like N-terminal" evidence="7">
    <location>
        <begin position="346"/>
        <end position="507"/>
    </location>
</feature>
<dbReference type="InterPro" id="IPR012908">
    <property type="entry name" value="PGAP1-ab_dom-like"/>
</dbReference>
<evidence type="ECO:0000256" key="2">
    <source>
        <dbReference type="ARBA" id="ARBA00015856"/>
    </source>
</evidence>
<dbReference type="SUPFAM" id="SSF53474">
    <property type="entry name" value="alpha/beta-Hydrolases"/>
    <property type="match status" value="1"/>
</dbReference>
<dbReference type="SMART" id="SM00320">
    <property type="entry name" value="WD40"/>
    <property type="match status" value="5"/>
</dbReference>
<dbReference type="PANTHER" id="PTHR10039">
    <property type="entry name" value="AMELOGENIN"/>
    <property type="match status" value="1"/>
</dbReference>
<dbReference type="GO" id="GO:0016788">
    <property type="term" value="F:hydrolase activity, acting on ester bonds"/>
    <property type="evidence" value="ECO:0007669"/>
    <property type="project" value="InterPro"/>
</dbReference>
<keyword evidence="4" id="KW-0378">Hydrolase</keyword>
<comment type="function">
    <text evidence="1 4">Involved in inositol deacylation of GPI-anchored proteins which plays important roles in the quality control and ER-associated degradation of GPI-anchored proteins.</text>
</comment>
<keyword evidence="4" id="KW-0653">Protein transport</keyword>
<keyword evidence="3" id="KW-0677">Repeat</keyword>
<sequence>MMDQSRKRLISKVLSRQATETDHEEIGEFGLVTLNDPPLVTASVDIIFIHGLGGGSRRTWSYSENAGHFWPKAWLLADVDFRDVRIHTFGYKSDWGKRQQSVLNIHDFSQSLIGGMRNDPMIRRDKSGIILVGHSMGGCVAKEAYILAHQDPSCKDLAERIHGMFFLGTPHHGSDMAKVLESMLIVAWGKEKPFVTDLKPNSSALSLINDRFRYVATDLSLWTFYETMPVTVGPISRMVVGKGAAILGYDQERVQAIHADHRHLCKFVDQKDPNYKLLRNALHSAVDEIKDFILNTASESLSIEASNANKSYLPSNEVSSRLRSFLKIDDSFESEHETNQELKEPGSCRWFTEKPFFSKWKLGDGPQILWLTGKPATGKSILASHVIDELNAPACRSYFFFEHSSTNKSTLSDCFRSLAFQMAMQDNMVSQELVQFEEEGITWEKGNETSVWTKLFVERIFKLSFRDPHFWVIDGLDECSHFKNIFSKRLLSKLPHKSKLRIFFTSRGIEGIERGIASLGSQVNSQSMSDADTLDDIQLFLTTKLKELDRLESDDARINMCQKILQKSAGSFLWVRLILQEFENVWTEEAMEATLKEVPSDLNDLYSRMVESIEIDRNKIGLAKSILTWAITACRPLTTDELRCAVKLDLNQTLQNLNKAIPNICGQLVFIDQTDHVHIIHETAREFLLSNEICSELAVQKKHSHTHLASVLLQYLSKGDFKSSEWNHRSLGKPKGFAKPVPTILADSALVDYACDFFSEHISRCSSQDDALMSDICTFLKDHSVLSWIEHISQSHDLSNITRAALSLRGYLGRRAKYVPPTDPSTHLVEGWINDLIRVAAKFRGQLLVSPESIHHLIPPLCPPDSIISRTFGRSSSLTVKGLPLGTWDDCLSCIDYTHGKTTAVSHGDKFFAVGLSTGKVFVYDSDFLQLLLSIDHPERVKILQFSQDDRYLASCGSKTVVVWEPRSGRKMHSFSLHSVALSIAFLGNDELLGAFASGELIKWSLETGSQRTISWKFSDDDDENQVLVPQQSPMSVAIVTTTNDVILAIGFRNHPVLIWNAFERRVQGQCIVGANNGINAMVFNPNPEIPVLVVSYNDGRLCLFDYTTTALAFTLQNQHAQNIKCSADGRSLATGGGRGTIEVFDFDCHHDGSYFLTSIYRINVGYESIRGVELSSDGLRLVDIRDKHCHIWTPAALVRMDTEQGSISDATTIARNDPEVSNTSDDLAYSTVNSSASGGLTKTDITSHIVTSKDGHFEMKSGRCINTHEALRSWQCLSMSRAI</sequence>